<name>A0ABT1YTT9_9BACL</name>
<dbReference type="Proteomes" id="UP001300012">
    <property type="component" value="Unassembled WGS sequence"/>
</dbReference>
<evidence type="ECO:0000313" key="3">
    <source>
        <dbReference type="Proteomes" id="UP001300012"/>
    </source>
</evidence>
<dbReference type="InterPro" id="IPR005843">
    <property type="entry name" value="A-D-PHexomutase_C"/>
</dbReference>
<sequence length="42" mass="4735">MRPSGTEALVRVMAEEPDERELPGYVEGIVEVVKEELEYSVV</sequence>
<dbReference type="EMBL" id="JANQBD010000048">
    <property type="protein sequence ID" value="MCR8636616.1"/>
    <property type="molecule type" value="Genomic_DNA"/>
</dbReference>
<comment type="caution">
    <text evidence="2">The sequence shown here is derived from an EMBL/GenBank/DDBJ whole genome shotgun (WGS) entry which is preliminary data.</text>
</comment>
<feature type="domain" description="Alpha-D-phosphohexomutase C-terminal" evidence="1">
    <location>
        <begin position="1"/>
        <end position="31"/>
    </location>
</feature>
<evidence type="ECO:0000259" key="1">
    <source>
        <dbReference type="Pfam" id="PF00408"/>
    </source>
</evidence>
<protein>
    <recommendedName>
        <fullName evidence="1">Alpha-D-phosphohexomutase C-terminal domain-containing protein</fullName>
    </recommendedName>
</protein>
<dbReference type="SUPFAM" id="SSF55957">
    <property type="entry name" value="Phosphoglucomutase, C-terminal domain"/>
    <property type="match status" value="1"/>
</dbReference>
<organism evidence="2 3">
    <name type="scientific">Paenibacillus radicis</name>
    <name type="common">ex Xue et al. 2023</name>
    <dbReference type="NCBI Taxonomy" id="2972489"/>
    <lineage>
        <taxon>Bacteria</taxon>
        <taxon>Bacillati</taxon>
        <taxon>Bacillota</taxon>
        <taxon>Bacilli</taxon>
        <taxon>Bacillales</taxon>
        <taxon>Paenibacillaceae</taxon>
        <taxon>Paenibacillus</taxon>
    </lineage>
</organism>
<dbReference type="Pfam" id="PF00408">
    <property type="entry name" value="PGM_PMM_IV"/>
    <property type="match status" value="1"/>
</dbReference>
<gene>
    <name evidence="2" type="ORF">NV381_36130</name>
</gene>
<dbReference type="Gene3D" id="3.30.310.50">
    <property type="entry name" value="Alpha-D-phosphohexomutase, C-terminal domain"/>
    <property type="match status" value="1"/>
</dbReference>
<accession>A0ABT1YTT9</accession>
<evidence type="ECO:0000313" key="2">
    <source>
        <dbReference type="EMBL" id="MCR8636616.1"/>
    </source>
</evidence>
<proteinExistence type="predicted"/>
<dbReference type="InterPro" id="IPR036900">
    <property type="entry name" value="A-D-PHexomutase_C_sf"/>
</dbReference>
<keyword evidence="3" id="KW-1185">Reference proteome</keyword>
<reference evidence="2 3" key="1">
    <citation type="submission" date="2022-08" db="EMBL/GenBank/DDBJ databases">
        <title>Paenibacillus endoradicis sp. nov., Paenibacillus radicibacter sp. nov and Paenibacillus pararadicis sp. nov., three cold-adapted plant growth-promoting bacteria isolated from root of Larix gmelinii in Great Khingan.</title>
        <authorList>
            <person name="Xue H."/>
        </authorList>
    </citation>
    <scope>NUCLEOTIDE SEQUENCE [LARGE SCALE GENOMIC DNA]</scope>
    <source>
        <strain evidence="2 3">N5-1-1-5</strain>
    </source>
</reference>